<protein>
    <submittedName>
        <fullName evidence="1">Uncharacterized protein</fullName>
    </submittedName>
</protein>
<keyword evidence="2" id="KW-1185">Reference proteome</keyword>
<reference evidence="1" key="1">
    <citation type="submission" date="2020-02" db="EMBL/GenBank/DDBJ databases">
        <title>Bacillus sedimentmangrovi sp. nov., isolated from sediment of the mangrove ecosystem.</title>
        <authorList>
            <person name="Liu G."/>
        </authorList>
    </citation>
    <scope>NUCLEOTIDE SEQUENCE [LARGE SCALE GENOMIC DNA]</scope>
    <source>
        <strain evidence="1">SgZ-7</strain>
    </source>
</reference>
<dbReference type="Proteomes" id="UP000481621">
    <property type="component" value="Unassembled WGS sequence"/>
</dbReference>
<organism evidence="1 2">
    <name type="scientific">Neobacillus thermocopriae</name>
    <dbReference type="NCBI Taxonomy" id="1215031"/>
    <lineage>
        <taxon>Bacteria</taxon>
        <taxon>Bacillati</taxon>
        <taxon>Bacillota</taxon>
        <taxon>Bacilli</taxon>
        <taxon>Bacillales</taxon>
        <taxon>Bacillaceae</taxon>
        <taxon>Neobacillus</taxon>
    </lineage>
</organism>
<accession>A0A6B3TM66</accession>
<dbReference type="AlphaFoldDB" id="A0A6B3TM66"/>
<sequence length="141" mass="16862">MLVSELYEECLQYGVSTLAHCLYYLLMEKKISLHDDISNIHINQIDRQKIEELVRKNVLGLYKIGIYSLKVNKKDFVFIFAATKEEAIEFFINTFQQAPMNCHEYPLDFQIERGNEVITFREMRKEFERFPAIAGYFCREW</sequence>
<evidence type="ECO:0000313" key="1">
    <source>
        <dbReference type="EMBL" id="NEX77768.1"/>
    </source>
</evidence>
<comment type="caution">
    <text evidence="1">The sequence shown here is derived from an EMBL/GenBank/DDBJ whole genome shotgun (WGS) entry which is preliminary data.</text>
</comment>
<dbReference type="EMBL" id="JAAIUV010000002">
    <property type="protein sequence ID" value="NEX77768.1"/>
    <property type="molecule type" value="Genomic_DNA"/>
</dbReference>
<gene>
    <name evidence="1" type="ORF">G4Z05_02555</name>
</gene>
<name>A0A6B3TM66_9BACI</name>
<proteinExistence type="predicted"/>
<evidence type="ECO:0000313" key="2">
    <source>
        <dbReference type="Proteomes" id="UP000481621"/>
    </source>
</evidence>